<reference evidence="7 9" key="2">
    <citation type="submission" date="2018-07" db="EMBL/GenBank/DDBJ databases">
        <title>Draft Genome Assemblies for Five Robust Yarrowia lipolytica Strains Exhibiting High Lipid Production and Pentose Sugar Utilization and Sugar Alcohol Secretion from Undetoxified Lignocellulosic Biomass Hydrolysates.</title>
        <authorList>
            <consortium name="DOE Joint Genome Institute"/>
            <person name="Walker C."/>
            <person name="Ryu S."/>
            <person name="Na H."/>
            <person name="Zane M."/>
            <person name="LaButti K."/>
            <person name="Lipzen A."/>
            <person name="Haridas S."/>
            <person name="Barry K."/>
            <person name="Grigoriev I.V."/>
            <person name="Quarterman J."/>
            <person name="Slininger P."/>
            <person name="Dien B."/>
            <person name="Trinh C.T."/>
        </authorList>
    </citation>
    <scope>NUCLEOTIDE SEQUENCE [LARGE SCALE GENOMIC DNA]</scope>
    <source>
        <strain evidence="7 9">YB392</strain>
    </source>
</reference>
<organism evidence="6 8">
    <name type="scientific">Yarrowia lipolytica</name>
    <name type="common">Candida lipolytica</name>
    <dbReference type="NCBI Taxonomy" id="4952"/>
    <lineage>
        <taxon>Eukaryota</taxon>
        <taxon>Fungi</taxon>
        <taxon>Dikarya</taxon>
        <taxon>Ascomycota</taxon>
        <taxon>Saccharomycotina</taxon>
        <taxon>Dipodascomycetes</taxon>
        <taxon>Dipodascales</taxon>
        <taxon>Dipodascales incertae sedis</taxon>
        <taxon>Yarrowia</taxon>
    </lineage>
</organism>
<comment type="similarity">
    <text evidence="1">Belongs to the metallo-beta-lactamase superfamily.</text>
</comment>
<evidence type="ECO:0000256" key="1">
    <source>
        <dbReference type="ARBA" id="ARBA00007749"/>
    </source>
</evidence>
<dbReference type="KEGG" id="yli:2907858"/>
<evidence type="ECO:0000256" key="2">
    <source>
        <dbReference type="ARBA" id="ARBA00022723"/>
    </source>
</evidence>
<dbReference type="eggNOG" id="KOG0813">
    <property type="taxonomic scope" value="Eukaryota"/>
</dbReference>
<dbReference type="OMA" id="GDHVMAW"/>
<dbReference type="InterPro" id="IPR036866">
    <property type="entry name" value="RibonucZ/Hydroxyglut_hydro"/>
</dbReference>
<dbReference type="GeneID" id="2907858"/>
<dbReference type="RefSeq" id="XP_505589.1">
    <property type="nucleotide sequence ID" value="XM_505589.1"/>
</dbReference>
<dbReference type="GO" id="GO:0016787">
    <property type="term" value="F:hydrolase activity"/>
    <property type="evidence" value="ECO:0007669"/>
    <property type="project" value="UniProtKB-KW"/>
</dbReference>
<dbReference type="InterPro" id="IPR041516">
    <property type="entry name" value="LACTB2_WH"/>
</dbReference>
<protein>
    <submittedName>
        <fullName evidence="7">Beta-lactamase-like protein</fullName>
    </submittedName>
</protein>
<dbReference type="Pfam" id="PF17778">
    <property type="entry name" value="WHD_BLACT"/>
    <property type="match status" value="1"/>
</dbReference>
<name>A0A1D8NP28_YARLL</name>
<dbReference type="GO" id="GO:0046872">
    <property type="term" value="F:metal ion binding"/>
    <property type="evidence" value="ECO:0007669"/>
    <property type="project" value="UniProtKB-KW"/>
</dbReference>
<dbReference type="InterPro" id="IPR047921">
    <property type="entry name" value="LACTB2-like_MBL-fold"/>
</dbReference>
<dbReference type="VEuPathDB" id="FungiDB:YALI0_F18678g"/>
<keyword evidence="3" id="KW-0378">Hydrolase</keyword>
<evidence type="ECO:0000313" key="7">
    <source>
        <dbReference type="EMBL" id="RDW25019.1"/>
    </source>
</evidence>
<dbReference type="FunFam" id="3.60.15.10:FF:000017">
    <property type="entry name" value="Lactamase beta 2"/>
    <property type="match status" value="1"/>
</dbReference>
<evidence type="ECO:0000313" key="9">
    <source>
        <dbReference type="Proteomes" id="UP000256601"/>
    </source>
</evidence>
<dbReference type="VEuPathDB" id="FungiDB:YALI1_F24881g"/>
<evidence type="ECO:0000313" key="6">
    <source>
        <dbReference type="EMBL" id="AOW07386.1"/>
    </source>
</evidence>
<sequence length="304" mass="34514">MEKLVHIPAVTKLTPLVSRFLGMNPGKFSLQGTNTYLIGQGPRRLLIDTGEGADEYTETVSNYLKENNIELDTIILSHWHADHTKGTVPLLKKLKDKKVQTSPPKVVKYPFPEMDKEKNINEGWSVDEYLDDGQVISNLGFHMSCHLFPGHAMDHLCFWLEEDDVLFSADNILGQGTSVFEDLTAYMKSLEGMRQTGKTKTKRADGQFQIFPGHGPVIDNGWEKITEYISQRKKRETQVYTILHEKGPSDARTITRQIYEGYPERILDAAQHTTTMQLMKLEDDGVVISDARTGMWQLKEKASI</sequence>
<evidence type="ECO:0000313" key="8">
    <source>
        <dbReference type="Proteomes" id="UP000182444"/>
    </source>
</evidence>
<evidence type="ECO:0000256" key="4">
    <source>
        <dbReference type="ARBA" id="ARBA00022833"/>
    </source>
</evidence>
<feature type="domain" description="Metallo-beta-lactamase" evidence="5">
    <location>
        <begin position="32"/>
        <end position="214"/>
    </location>
</feature>
<keyword evidence="4" id="KW-0862">Zinc</keyword>
<dbReference type="EMBL" id="CP017558">
    <property type="protein sequence ID" value="AOW07386.1"/>
    <property type="molecule type" value="Genomic_DNA"/>
</dbReference>
<dbReference type="OrthoDB" id="17458at2759"/>
<gene>
    <name evidence="7" type="ORF">B0I71DRAFT_133318</name>
    <name evidence="6" type="ORF">YALI1_F24881g</name>
</gene>
<dbReference type="Pfam" id="PF00753">
    <property type="entry name" value="Lactamase_B"/>
    <property type="match status" value="1"/>
</dbReference>
<dbReference type="Gene3D" id="3.60.15.10">
    <property type="entry name" value="Ribonuclease Z/Hydroxyacylglutathione hydrolase-like"/>
    <property type="match status" value="1"/>
</dbReference>
<dbReference type="CDD" id="cd07722">
    <property type="entry name" value="LACTB2-like_MBL-fold"/>
    <property type="match status" value="1"/>
</dbReference>
<keyword evidence="2" id="KW-0479">Metal-binding</keyword>
<proteinExistence type="inferred from homology"/>
<dbReference type="GO" id="GO:0044550">
    <property type="term" value="P:secondary metabolite biosynthetic process"/>
    <property type="evidence" value="ECO:0007669"/>
    <property type="project" value="TreeGrafter"/>
</dbReference>
<dbReference type="SUPFAM" id="SSF56281">
    <property type="entry name" value="Metallo-hydrolase/oxidoreductase"/>
    <property type="match status" value="1"/>
</dbReference>
<dbReference type="SMART" id="SM00849">
    <property type="entry name" value="Lactamase_B"/>
    <property type="match status" value="1"/>
</dbReference>
<dbReference type="PANTHER" id="PTHR23131">
    <property type="entry name" value="ENDORIBONUCLEASE LACTB2"/>
    <property type="match status" value="1"/>
</dbReference>
<dbReference type="AlphaFoldDB" id="A0A1D8NP28"/>
<accession>A0A1D8NP28</accession>
<dbReference type="Proteomes" id="UP000256601">
    <property type="component" value="Unassembled WGS sequence"/>
</dbReference>
<evidence type="ECO:0000256" key="3">
    <source>
        <dbReference type="ARBA" id="ARBA00022801"/>
    </source>
</evidence>
<dbReference type="PANTHER" id="PTHR23131:SF0">
    <property type="entry name" value="ENDORIBONUCLEASE LACTB2"/>
    <property type="match status" value="1"/>
</dbReference>
<dbReference type="Proteomes" id="UP000182444">
    <property type="component" value="Chromosome 1F"/>
</dbReference>
<dbReference type="InterPro" id="IPR050662">
    <property type="entry name" value="Sec-metab_biosynth-thioest"/>
</dbReference>
<reference evidence="6 8" key="1">
    <citation type="journal article" date="2016" name="PLoS ONE">
        <title>Sequence Assembly of Yarrowia lipolytica Strain W29/CLIB89 Shows Transposable Element Diversity.</title>
        <authorList>
            <person name="Magnan C."/>
            <person name="Yu J."/>
            <person name="Chang I."/>
            <person name="Jahn E."/>
            <person name="Kanomata Y."/>
            <person name="Wu J."/>
            <person name="Zeller M."/>
            <person name="Oakes M."/>
            <person name="Baldi P."/>
            <person name="Sandmeyer S."/>
        </authorList>
    </citation>
    <scope>NUCLEOTIDE SEQUENCE [LARGE SCALE GENOMIC DNA]</scope>
    <source>
        <strain evidence="6">CLIB89</strain>
        <strain evidence="8">CLIB89(W29)</strain>
    </source>
</reference>
<evidence type="ECO:0000259" key="5">
    <source>
        <dbReference type="SMART" id="SM00849"/>
    </source>
</evidence>
<dbReference type="InterPro" id="IPR001279">
    <property type="entry name" value="Metallo-B-lactamas"/>
</dbReference>
<dbReference type="EMBL" id="KZ857339">
    <property type="protein sequence ID" value="RDW25019.1"/>
    <property type="molecule type" value="Genomic_DNA"/>
</dbReference>